<organism evidence="5">
    <name type="scientific">Culicoides sonorensis</name>
    <name type="common">Biting midge</name>
    <dbReference type="NCBI Taxonomy" id="179676"/>
    <lineage>
        <taxon>Eukaryota</taxon>
        <taxon>Metazoa</taxon>
        <taxon>Ecdysozoa</taxon>
        <taxon>Arthropoda</taxon>
        <taxon>Hexapoda</taxon>
        <taxon>Insecta</taxon>
        <taxon>Pterygota</taxon>
        <taxon>Neoptera</taxon>
        <taxon>Endopterygota</taxon>
        <taxon>Diptera</taxon>
        <taxon>Nematocera</taxon>
        <taxon>Chironomoidea</taxon>
        <taxon>Ceratopogonidae</taxon>
        <taxon>Ceratopogoninae</taxon>
        <taxon>Culicoides</taxon>
        <taxon>Monoculicoides</taxon>
    </lineage>
</organism>
<proteinExistence type="predicted"/>
<dbReference type="EMBL" id="UFQT01005018">
    <property type="protein sequence ID" value="SSX35863.1"/>
    <property type="molecule type" value="Genomic_DNA"/>
</dbReference>
<dbReference type="Pfam" id="PF00098">
    <property type="entry name" value="zf-CCHC"/>
    <property type="match status" value="1"/>
</dbReference>
<evidence type="ECO:0000256" key="3">
    <source>
        <dbReference type="SAM" id="MobiDB-lite"/>
    </source>
</evidence>
<keyword evidence="1" id="KW-0378">Hydrolase</keyword>
<dbReference type="GO" id="GO:0003676">
    <property type="term" value="F:nucleic acid binding"/>
    <property type="evidence" value="ECO:0007669"/>
    <property type="project" value="InterPro"/>
</dbReference>
<dbReference type="InterPro" id="IPR013103">
    <property type="entry name" value="RVT_2"/>
</dbReference>
<evidence type="ECO:0000259" key="4">
    <source>
        <dbReference type="PROSITE" id="PS50158"/>
    </source>
</evidence>
<dbReference type="InterPro" id="IPR025724">
    <property type="entry name" value="GAG-pre-integrase_dom"/>
</dbReference>
<dbReference type="OMA" id="YLEHEDF"/>
<dbReference type="GO" id="GO:0071897">
    <property type="term" value="P:DNA biosynthetic process"/>
    <property type="evidence" value="ECO:0007669"/>
    <property type="project" value="UniProtKB-ARBA"/>
</dbReference>
<dbReference type="InterPro" id="IPR043502">
    <property type="entry name" value="DNA/RNA_pol_sf"/>
</dbReference>
<gene>
    <name evidence="5" type="primary">CSON011514</name>
</gene>
<evidence type="ECO:0000256" key="1">
    <source>
        <dbReference type="ARBA" id="ARBA00022750"/>
    </source>
</evidence>
<keyword evidence="2" id="KW-0863">Zinc-finger</keyword>
<dbReference type="CDD" id="cd09272">
    <property type="entry name" value="RNase_HI_RT_Ty1"/>
    <property type="match status" value="1"/>
</dbReference>
<keyword evidence="2" id="KW-0862">Zinc</keyword>
<evidence type="ECO:0000313" key="5">
    <source>
        <dbReference type="EMBL" id="SSX35863.1"/>
    </source>
</evidence>
<dbReference type="InterPro" id="IPR054722">
    <property type="entry name" value="PolX-like_BBD"/>
</dbReference>
<dbReference type="InterPro" id="IPR001878">
    <property type="entry name" value="Znf_CCHC"/>
</dbReference>
<dbReference type="GO" id="GO:0008270">
    <property type="term" value="F:zinc ion binding"/>
    <property type="evidence" value="ECO:0007669"/>
    <property type="project" value="UniProtKB-KW"/>
</dbReference>
<sequence length="1140" mass="130816">MSQVTMEKLTDSNYLTWALKMKMVLIKEGCWSVVKERAPEGMDPVDLEMKKEKSLSLIVLAVENDQLVHVRNSNTGYDAWEALKTYHQQATVANKIRILKKLFRMELKKGGNLKDHLKVISEYMDELAEMNTALDKDVAVSVILASLNEEYDGLVTAMEAWDESRLNIVTVKAKLMEEYEKKNNKVVKENDVAMVSNKAFGDEYGPKCFHCGSSMHFKRNCPRFLAMKEGNNGKFDLRNKLNDNKEGSAKQARFQRWYHCLLFCGMNSNNWFVDSGASNHMCNDEKVFQSLKSTSESKIILADGDKLVSNNIGDVKLSLKTNSDDMMNVLIKDVLHVPNLKGNLISVHKLVKNGFDVLFRGSECLLIKDNDMITIATFENGLYKVNTNNVEEKLMTVQQENKNYCVHEWHKILAHRNLSDIQKMKDLGLNIKDCNCSNLCEPCIVGKMKANSFPLSQTLFENSLDCIVSDVCGPMEVESIGKKPKIFRTDRGGEYIRNVKFIEKQENDLVKIIKKDNFENKINDMVVELSFKKNHNEYLTENEDNYETANEEDEEEENSIENFSQNELNEVIQVQEIEEENINQTISNNESIVEEIEMPLRRSKRTCVLKKCQNNQSALITMQTNTYFEPKTYDEAINCPDKKNWIIAMNDELDSIKNNKTWTLTKLPEGRKAIGSKWIFKIKFNEKGEISKYKARLVAQGFSQKFGIDYDEVFAPVARSTTFKILLSVAGINGYKIKHYDVKTAFLNGDLKEEIYMKQPPGFKVGNEVCKLNRSLYGLKQAARVWNEAIHNVLIQSGCCQNTADKCLYTLKRNNKIVHLLIHVDDILVAYNDENLMEFVMNSIKSHFEIKDLGEAKHYLGIEIIKDECGNFLISQKKYIDKIIEESKMEDSKLSSYPLDPGYYKIIDNEYLETNEQYRKLIGMLLYLSTNSRPDISTSISILSQKVSKPRIIDLNELKRVVKYLKGTKDLKLRLSKEGHVNKFHAYSDANFAEDKIDRKSNTGFIISLNGGVISWASRKQDVVAQSSTEAEYVALSETCKEVLWIKDLIQDFELDIEPCTTIYTDNQGCIKMIKDQKFSNRTKHIDVKYHLIKEHAQQRNIELSYCTTTSNIADMLTKPLGPLRLEKLRQDGCLQIISN</sequence>
<keyword evidence="1" id="KW-0645">Protease</keyword>
<feature type="region of interest" description="Disordered" evidence="3">
    <location>
        <begin position="542"/>
        <end position="561"/>
    </location>
</feature>
<reference evidence="5" key="1">
    <citation type="submission" date="2018-07" db="EMBL/GenBank/DDBJ databases">
        <authorList>
            <person name="Quirk P.G."/>
            <person name="Krulwich T.A."/>
        </authorList>
    </citation>
    <scope>NUCLEOTIDE SEQUENCE</scope>
</reference>
<dbReference type="AlphaFoldDB" id="A0A336N465"/>
<dbReference type="PANTHER" id="PTHR11439">
    <property type="entry name" value="GAG-POL-RELATED RETROTRANSPOSON"/>
    <property type="match status" value="1"/>
</dbReference>
<dbReference type="Pfam" id="PF07727">
    <property type="entry name" value="RVT_2"/>
    <property type="match status" value="1"/>
</dbReference>
<feature type="domain" description="CCHC-type" evidence="4">
    <location>
        <begin position="207"/>
        <end position="223"/>
    </location>
</feature>
<dbReference type="GO" id="GO:0004190">
    <property type="term" value="F:aspartic-type endopeptidase activity"/>
    <property type="evidence" value="ECO:0007669"/>
    <property type="project" value="UniProtKB-KW"/>
</dbReference>
<dbReference type="PANTHER" id="PTHR11439:SF483">
    <property type="entry name" value="PEPTIDE SYNTHASE GLIP-LIKE, PUTATIVE (AFU_ORTHOLOGUE AFUA_3G12920)-RELATED"/>
    <property type="match status" value="1"/>
</dbReference>
<dbReference type="SUPFAM" id="SSF56672">
    <property type="entry name" value="DNA/RNA polymerases"/>
    <property type="match status" value="1"/>
</dbReference>
<dbReference type="Pfam" id="PF14223">
    <property type="entry name" value="Retrotran_gag_2"/>
    <property type="match status" value="1"/>
</dbReference>
<dbReference type="Pfam" id="PF13976">
    <property type="entry name" value="gag_pre-integrs"/>
    <property type="match status" value="1"/>
</dbReference>
<dbReference type="PROSITE" id="PS50158">
    <property type="entry name" value="ZF_CCHC"/>
    <property type="match status" value="1"/>
</dbReference>
<keyword evidence="1" id="KW-0064">Aspartyl protease</keyword>
<keyword evidence="2" id="KW-0479">Metal-binding</keyword>
<dbReference type="VEuPathDB" id="VectorBase:CSON011514"/>
<feature type="compositionally biased region" description="Acidic residues" evidence="3">
    <location>
        <begin position="542"/>
        <end position="559"/>
    </location>
</feature>
<accession>A0A336N465</accession>
<dbReference type="Pfam" id="PF22936">
    <property type="entry name" value="Pol_BBD"/>
    <property type="match status" value="1"/>
</dbReference>
<evidence type="ECO:0000256" key="2">
    <source>
        <dbReference type="PROSITE-ProRule" id="PRU00047"/>
    </source>
</evidence>
<name>A0A336N465_CULSO</name>
<protein>
    <submittedName>
        <fullName evidence="5">CSON011514 protein</fullName>
    </submittedName>
</protein>